<dbReference type="InterPro" id="IPR038273">
    <property type="entry name" value="Ndc80_sf"/>
</dbReference>
<evidence type="ECO:0000256" key="7">
    <source>
        <dbReference type="ARBA" id="ARBA00023328"/>
    </source>
</evidence>
<dbReference type="GO" id="GO:0031262">
    <property type="term" value="C:Ndc80 complex"/>
    <property type="evidence" value="ECO:0007669"/>
    <property type="project" value="UniProtKB-UniRule"/>
</dbReference>
<gene>
    <name evidence="12" type="ORF">GIB67_005131</name>
</gene>
<evidence type="ECO:0000256" key="8">
    <source>
        <dbReference type="RuleBase" id="RU368072"/>
    </source>
</evidence>
<evidence type="ECO:0000313" key="13">
    <source>
        <dbReference type="Proteomes" id="UP000541444"/>
    </source>
</evidence>
<dbReference type="GO" id="GO:0051315">
    <property type="term" value="P:attachment of mitotic spindle microtubules to kinetochore"/>
    <property type="evidence" value="ECO:0007669"/>
    <property type="project" value="UniProtKB-UniRule"/>
</dbReference>
<feature type="compositionally biased region" description="Polar residues" evidence="10">
    <location>
        <begin position="10"/>
        <end position="39"/>
    </location>
</feature>
<evidence type="ECO:0000259" key="11">
    <source>
        <dbReference type="Pfam" id="PF03801"/>
    </source>
</evidence>
<keyword evidence="3 8" id="KW-0132">Cell division</keyword>
<keyword evidence="7 8" id="KW-0137">Centromere</keyword>
<keyword evidence="4 8" id="KW-0498">Mitosis</keyword>
<feature type="coiled-coil region" evidence="9">
    <location>
        <begin position="474"/>
        <end position="509"/>
    </location>
</feature>
<keyword evidence="13" id="KW-1185">Reference proteome</keyword>
<keyword evidence="6 8" id="KW-0131">Cell cycle</keyword>
<comment type="caution">
    <text evidence="12">The sequence shown here is derived from an EMBL/GenBank/DDBJ whole genome shotgun (WGS) entry which is preliminary data.</text>
</comment>
<dbReference type="AlphaFoldDB" id="A0A7J7LAE7"/>
<organism evidence="12 13">
    <name type="scientific">Kingdonia uniflora</name>
    <dbReference type="NCBI Taxonomy" id="39325"/>
    <lineage>
        <taxon>Eukaryota</taxon>
        <taxon>Viridiplantae</taxon>
        <taxon>Streptophyta</taxon>
        <taxon>Embryophyta</taxon>
        <taxon>Tracheophyta</taxon>
        <taxon>Spermatophyta</taxon>
        <taxon>Magnoliopsida</taxon>
        <taxon>Ranunculales</taxon>
        <taxon>Circaeasteraceae</taxon>
        <taxon>Kingdonia</taxon>
    </lineage>
</organism>
<keyword evidence="5 9" id="KW-0175">Coiled coil</keyword>
<dbReference type="Gene3D" id="1.10.418.30">
    <property type="entry name" value="Ncd80 complex, Ncd80 subunit"/>
    <property type="match status" value="1"/>
</dbReference>
<proteinExistence type="inferred from homology"/>
<evidence type="ECO:0000256" key="5">
    <source>
        <dbReference type="ARBA" id="ARBA00023054"/>
    </source>
</evidence>
<evidence type="ECO:0000256" key="9">
    <source>
        <dbReference type="SAM" id="Coils"/>
    </source>
</evidence>
<reference evidence="12 13" key="1">
    <citation type="journal article" date="2020" name="IScience">
        <title>Genome Sequencing of the Endangered Kingdonia uniflora (Circaeasteraceae, Ranunculales) Reveals Potential Mechanisms of Evolutionary Specialization.</title>
        <authorList>
            <person name="Sun Y."/>
            <person name="Deng T."/>
            <person name="Zhang A."/>
            <person name="Moore M.J."/>
            <person name="Landis J.B."/>
            <person name="Lin N."/>
            <person name="Zhang H."/>
            <person name="Zhang X."/>
            <person name="Huang J."/>
            <person name="Zhang X."/>
            <person name="Sun H."/>
            <person name="Wang H."/>
        </authorList>
    </citation>
    <scope>NUCLEOTIDE SEQUENCE [LARGE SCALE GENOMIC DNA]</scope>
    <source>
        <strain evidence="12">TB1705</strain>
        <tissue evidence="12">Leaf</tissue>
    </source>
</reference>
<dbReference type="GO" id="GO:0005634">
    <property type="term" value="C:nucleus"/>
    <property type="evidence" value="ECO:0007669"/>
    <property type="project" value="UniProtKB-SubCell"/>
</dbReference>
<dbReference type="OrthoDB" id="7459479at2759"/>
<feature type="coiled-coil region" evidence="9">
    <location>
        <begin position="255"/>
        <end position="327"/>
    </location>
</feature>
<feature type="coiled-coil region" evidence="9">
    <location>
        <begin position="189"/>
        <end position="223"/>
    </location>
</feature>
<evidence type="ECO:0000256" key="1">
    <source>
        <dbReference type="ARBA" id="ARBA00007050"/>
    </source>
</evidence>
<dbReference type="InterPro" id="IPR055260">
    <property type="entry name" value="Ndc80_CH"/>
</dbReference>
<keyword evidence="8" id="KW-0995">Kinetochore</keyword>
<accession>A0A7J7LAE7</accession>
<evidence type="ECO:0000256" key="10">
    <source>
        <dbReference type="SAM" id="MobiDB-lite"/>
    </source>
</evidence>
<feature type="coiled-coil region" evidence="9">
    <location>
        <begin position="421"/>
        <end position="448"/>
    </location>
</feature>
<sequence length="563" mass="63880">MKGRGRGKVTKNTPISDRSTPVISNTPRESDASFYSNASTNNVPSDRSLALRTINSYLSSHSAPFYLKPPLPSARDITDTLIFLLNRLDYPNSKLDQDLPLLLKVLNCPIKLNKSALKAPGTPHAWPSLLGVIHWLVQIASYNEHITTSTSTRISFLQEDKFLSYTLDSYAHYIVGDEDYVEALDGEFVSKIVQENKLLEENNVALEKQVEEMGAKLERMRASPSARLVLEKEKGVLEDDVRKFHAIIDGVKSGIATLEKGLEEKEKELQAMNLENVRISEEKDELLKMTQGQKFNVRDADRMKRELQGVERDIADAEVERNAWEEKSWDLDAEIGQKLKELESISVECNQAIRRLKLGNDLQYALNPKGSAPADVLGIDYKLKLKPAFSTFADELKKSSVTKYEDFISLQHESQDNVAKLDLKRNRLTELQSQIDAVESRLGWLKRETEGFLARCAAEAKTMAELVERGAYNLETLEKEAEETLKMCNKKLEETRRQTDEEIQMCARELLMLADSVTKYKENMESTVLTMKKDLLNTVEFVSNAHKRAKPAFFGMLNYETSQ</sequence>
<dbReference type="Pfam" id="PF03801">
    <property type="entry name" value="Ndc80_HEC"/>
    <property type="match status" value="1"/>
</dbReference>
<comment type="subcellular location">
    <subcellularLocation>
        <location evidence="8">Chromosome</location>
        <location evidence="8">Centromere</location>
        <location evidence="8">Kinetochore</location>
    </subcellularLocation>
    <subcellularLocation>
        <location evidence="8">Nucleus</location>
    </subcellularLocation>
</comment>
<evidence type="ECO:0000256" key="4">
    <source>
        <dbReference type="ARBA" id="ARBA00022776"/>
    </source>
</evidence>
<dbReference type="Proteomes" id="UP000541444">
    <property type="component" value="Unassembled WGS sequence"/>
</dbReference>
<keyword evidence="2 8" id="KW-0158">Chromosome</keyword>
<comment type="similarity">
    <text evidence="1 8">Belongs to the NDC80/HEC1 family.</text>
</comment>
<feature type="region of interest" description="Disordered" evidence="10">
    <location>
        <begin position="1"/>
        <end position="39"/>
    </location>
</feature>
<evidence type="ECO:0000256" key="3">
    <source>
        <dbReference type="ARBA" id="ARBA00022618"/>
    </source>
</evidence>
<evidence type="ECO:0000313" key="12">
    <source>
        <dbReference type="EMBL" id="KAF6139494.1"/>
    </source>
</evidence>
<name>A0A7J7LAE7_9MAGN</name>
<dbReference type="EMBL" id="JACGCM010002469">
    <property type="protein sequence ID" value="KAF6139494.1"/>
    <property type="molecule type" value="Genomic_DNA"/>
</dbReference>
<dbReference type="GO" id="GO:0051301">
    <property type="term" value="P:cell division"/>
    <property type="evidence" value="ECO:0007669"/>
    <property type="project" value="UniProtKB-UniRule"/>
</dbReference>
<evidence type="ECO:0000256" key="6">
    <source>
        <dbReference type="ARBA" id="ARBA00023306"/>
    </source>
</evidence>
<keyword evidence="8" id="KW-0539">Nucleus</keyword>
<dbReference type="PANTHER" id="PTHR46681">
    <property type="entry name" value="KINETOCHORE PROTEIN NDC80 HOMOLOG"/>
    <property type="match status" value="1"/>
</dbReference>
<evidence type="ECO:0000256" key="2">
    <source>
        <dbReference type="ARBA" id="ARBA00022454"/>
    </source>
</evidence>
<feature type="domain" description="Kinetochore protein Ndc80 CH" evidence="11">
    <location>
        <begin position="50"/>
        <end position="145"/>
    </location>
</feature>
<protein>
    <recommendedName>
        <fullName evidence="8">Kinetochore protein NDC80</fullName>
    </recommendedName>
</protein>
<dbReference type="InterPro" id="IPR055307">
    <property type="entry name" value="NDC80_plants"/>
</dbReference>
<comment type="function">
    <text evidence="8">Acts as a component of the essential kinetochore-associated NDC80 complex, which is required for chromosome segregation and spindle checkpoint activity.</text>
</comment>
<comment type="subunit">
    <text evidence="8">Component of the NDC80 complex.</text>
</comment>
<dbReference type="PANTHER" id="PTHR46681:SF1">
    <property type="entry name" value="KINETOCHORE PROTEIN NDC80 HOMOLOG"/>
    <property type="match status" value="1"/>
</dbReference>